<feature type="transmembrane region" description="Helical" evidence="1">
    <location>
        <begin position="156"/>
        <end position="178"/>
    </location>
</feature>
<name>A0A8H9MEB0_9PSEU</name>
<keyword evidence="3" id="KW-1185">Reference proteome</keyword>
<protein>
    <submittedName>
        <fullName evidence="2">Exporter of polyketide antibiotics</fullName>
    </submittedName>
</protein>
<feature type="transmembrane region" description="Helical" evidence="1">
    <location>
        <begin position="81"/>
        <end position="100"/>
    </location>
</feature>
<reference evidence="2" key="1">
    <citation type="journal article" date="2014" name="Int. J. Syst. Evol. Microbiol.">
        <title>Complete genome sequence of Corynebacterium casei LMG S-19264T (=DSM 44701T), isolated from a smear-ripened cheese.</title>
        <authorList>
            <consortium name="US DOE Joint Genome Institute (JGI-PGF)"/>
            <person name="Walter F."/>
            <person name="Albersmeier A."/>
            <person name="Kalinowski J."/>
            <person name="Ruckert C."/>
        </authorList>
    </citation>
    <scope>NUCLEOTIDE SEQUENCE</scope>
    <source>
        <strain evidence="2">CGMCC 4.7679</strain>
    </source>
</reference>
<feature type="transmembrane region" description="Helical" evidence="1">
    <location>
        <begin position="121"/>
        <end position="150"/>
    </location>
</feature>
<proteinExistence type="predicted"/>
<feature type="transmembrane region" description="Helical" evidence="1">
    <location>
        <begin position="20"/>
        <end position="40"/>
    </location>
</feature>
<gene>
    <name evidence="2" type="ORF">GCM10017566_36830</name>
</gene>
<sequence length="531" mass="54659">MNPLAGTGQLVRLALRRDRVVVPVWVLVLGVLPAAIAATYEQFYPDAASRSSLTTGAAANPSVTLLYGPAFDLSTAGGFTAWRILAFLSLFTALACVFTVTRHTRQEEDTGRQELLSSAVLGRFAALTAALLVAGAAALTTGLVAVITLVATGMPAAGSVAFGLGIASTGWVFSAVAAVTAQLVEYSRTANGLASAVLGLAFLVRGVGDSAKDVSWLSWLSPLGWAPQLRAFAGERWAVVLLPLAATVVLCGLAYGLLPRRDVGLSIFPSRPGPATAAPGLRSPLALAWRLHRGTLTGWLVGFAVMGAVLGSLASGIGGLVGDSPQIRQVFERMGGTSALVDSYLGAIAGIFGMVAAVFAVQANLRMRSEETGFRLEPLLATPVRRLRWAASHLVFSLLGSALLLVVAGVAAGLLHGLRVGDVGGQVPRVLGATVAQLPAVWVVAGISVLLFGIVPKAATAGWSVASLSLAIALYGPALRLPQAVLDVSPFTHVPKLPTATLTVTPLVWLSGIALIALVAGLAGFRRRDIG</sequence>
<organism evidence="2 3">
    <name type="scientific">Amycolatopsis bartoniae</name>
    <dbReference type="NCBI Taxonomy" id="941986"/>
    <lineage>
        <taxon>Bacteria</taxon>
        <taxon>Bacillati</taxon>
        <taxon>Actinomycetota</taxon>
        <taxon>Actinomycetes</taxon>
        <taxon>Pseudonocardiales</taxon>
        <taxon>Pseudonocardiaceae</taxon>
        <taxon>Amycolatopsis</taxon>
    </lineage>
</organism>
<feature type="transmembrane region" description="Helical" evidence="1">
    <location>
        <begin position="499"/>
        <end position="525"/>
    </location>
</feature>
<dbReference type="RefSeq" id="WP_145935343.1">
    <property type="nucleotide sequence ID" value="NZ_BNAV01000004.1"/>
</dbReference>
<feature type="transmembrane region" description="Helical" evidence="1">
    <location>
        <begin position="299"/>
        <end position="321"/>
    </location>
</feature>
<accession>A0A8H9MEB0</accession>
<feature type="transmembrane region" description="Helical" evidence="1">
    <location>
        <begin position="341"/>
        <end position="361"/>
    </location>
</feature>
<dbReference type="OrthoDB" id="2014935at2"/>
<evidence type="ECO:0000256" key="1">
    <source>
        <dbReference type="SAM" id="Phobius"/>
    </source>
</evidence>
<evidence type="ECO:0000313" key="2">
    <source>
        <dbReference type="EMBL" id="GHF59885.1"/>
    </source>
</evidence>
<dbReference type="AlphaFoldDB" id="A0A8H9MEB0"/>
<feature type="transmembrane region" description="Helical" evidence="1">
    <location>
        <begin position="461"/>
        <end position="479"/>
    </location>
</feature>
<keyword evidence="1" id="KW-0472">Membrane</keyword>
<evidence type="ECO:0000313" key="3">
    <source>
        <dbReference type="Proteomes" id="UP000658656"/>
    </source>
</evidence>
<dbReference type="EMBL" id="BNAV01000004">
    <property type="protein sequence ID" value="GHF59885.1"/>
    <property type="molecule type" value="Genomic_DNA"/>
</dbReference>
<comment type="caution">
    <text evidence="2">The sequence shown here is derived from an EMBL/GenBank/DDBJ whole genome shotgun (WGS) entry which is preliminary data.</text>
</comment>
<feature type="transmembrane region" description="Helical" evidence="1">
    <location>
        <begin position="394"/>
        <end position="415"/>
    </location>
</feature>
<feature type="transmembrane region" description="Helical" evidence="1">
    <location>
        <begin position="190"/>
        <end position="208"/>
    </location>
</feature>
<dbReference type="Proteomes" id="UP000658656">
    <property type="component" value="Unassembled WGS sequence"/>
</dbReference>
<reference evidence="2" key="2">
    <citation type="submission" date="2020-09" db="EMBL/GenBank/DDBJ databases">
        <authorList>
            <person name="Sun Q."/>
            <person name="Zhou Y."/>
        </authorList>
    </citation>
    <scope>NUCLEOTIDE SEQUENCE</scope>
    <source>
        <strain evidence="2">CGMCC 4.7679</strain>
    </source>
</reference>
<keyword evidence="1" id="KW-0812">Transmembrane</keyword>
<feature type="transmembrane region" description="Helical" evidence="1">
    <location>
        <begin position="237"/>
        <end position="258"/>
    </location>
</feature>
<keyword evidence="1" id="KW-1133">Transmembrane helix</keyword>
<feature type="transmembrane region" description="Helical" evidence="1">
    <location>
        <begin position="435"/>
        <end position="454"/>
    </location>
</feature>